<evidence type="ECO:0000256" key="8">
    <source>
        <dbReference type="SAM" id="Phobius"/>
    </source>
</evidence>
<reference evidence="11" key="1">
    <citation type="journal article" date="2019" name="Nat. Commun.">
        <title>Expansion of phycobilisome linker gene families in mesophilic red algae.</title>
        <authorList>
            <person name="Lee J."/>
            <person name="Kim D."/>
            <person name="Bhattacharya D."/>
            <person name="Yoon H.S."/>
        </authorList>
    </citation>
    <scope>NUCLEOTIDE SEQUENCE [LARGE SCALE GENOMIC DNA]</scope>
    <source>
        <strain evidence="11">CCMP 1328</strain>
    </source>
</reference>
<feature type="domain" description="T-SNARE coiled-coil homology" evidence="9">
    <location>
        <begin position="208"/>
        <end position="270"/>
    </location>
</feature>
<keyword evidence="4 8" id="KW-1133">Transmembrane helix</keyword>
<evidence type="ECO:0000256" key="5">
    <source>
        <dbReference type="ARBA" id="ARBA00023136"/>
    </source>
</evidence>
<dbReference type="GO" id="GO:0006906">
    <property type="term" value="P:vesicle fusion"/>
    <property type="evidence" value="ECO:0007669"/>
    <property type="project" value="TreeGrafter"/>
</dbReference>
<dbReference type="Proteomes" id="UP000324585">
    <property type="component" value="Unassembled WGS sequence"/>
</dbReference>
<evidence type="ECO:0000256" key="2">
    <source>
        <dbReference type="ARBA" id="ARBA00009063"/>
    </source>
</evidence>
<dbReference type="OrthoDB" id="10255013at2759"/>
<organism evidence="10 11">
    <name type="scientific">Porphyridium purpureum</name>
    <name type="common">Red alga</name>
    <name type="synonym">Porphyridium cruentum</name>
    <dbReference type="NCBI Taxonomy" id="35688"/>
    <lineage>
        <taxon>Eukaryota</taxon>
        <taxon>Rhodophyta</taxon>
        <taxon>Bangiophyceae</taxon>
        <taxon>Porphyridiales</taxon>
        <taxon>Porphyridiaceae</taxon>
        <taxon>Porphyridium</taxon>
    </lineage>
</organism>
<dbReference type="InterPro" id="IPR045242">
    <property type="entry name" value="Syntaxin"/>
</dbReference>
<dbReference type="SUPFAM" id="SSF47661">
    <property type="entry name" value="t-snare proteins"/>
    <property type="match status" value="1"/>
</dbReference>
<dbReference type="EMBL" id="VRMN01000003">
    <property type="protein sequence ID" value="KAA8495279.1"/>
    <property type="molecule type" value="Genomic_DNA"/>
</dbReference>
<dbReference type="GO" id="GO:0006887">
    <property type="term" value="P:exocytosis"/>
    <property type="evidence" value="ECO:0007669"/>
    <property type="project" value="TreeGrafter"/>
</dbReference>
<sequence>MDRLADLKTGLDDDIDVGDAPAAGDVEAGGSRAAVEGASEEENKELKKFYREMDALAQAINRINVNTDKLVLIYEDIAHDNPKREAEIKALVANTDAKAQAIRKRLKRLATENKAFLEQNPNSVAVGRIRVTTHQSTTKEFMAAVQNFEKVQEREQKNNQKLIVQDLQALNPDMKERDIEKAVESNEYGHLINAQQLSGAHATTKTRLMEIESRNRDVQELEKQIIELNQMFVDLSILVENQGELLNNIEYNVKATKDEARSAEVELVEARKNQLSARKKKILLLICVILIICAIVIPIVITQVTK</sequence>
<dbReference type="PROSITE" id="PS00914">
    <property type="entry name" value="SYNTAXIN"/>
    <property type="match status" value="1"/>
</dbReference>
<dbReference type="AlphaFoldDB" id="A0A5J4YUV0"/>
<evidence type="ECO:0000256" key="1">
    <source>
        <dbReference type="ARBA" id="ARBA00004211"/>
    </source>
</evidence>
<dbReference type="Pfam" id="PF00804">
    <property type="entry name" value="Syntaxin"/>
    <property type="match status" value="1"/>
</dbReference>
<dbReference type="GO" id="GO:0012505">
    <property type="term" value="C:endomembrane system"/>
    <property type="evidence" value="ECO:0007669"/>
    <property type="project" value="TreeGrafter"/>
</dbReference>
<dbReference type="InterPro" id="IPR010989">
    <property type="entry name" value="SNARE"/>
</dbReference>
<comment type="similarity">
    <text evidence="2">Belongs to the syntaxin family.</text>
</comment>
<name>A0A5J4YUV0_PORPP</name>
<dbReference type="GO" id="GO:0005484">
    <property type="term" value="F:SNAP receptor activity"/>
    <property type="evidence" value="ECO:0007669"/>
    <property type="project" value="InterPro"/>
</dbReference>
<dbReference type="GO" id="GO:0000149">
    <property type="term" value="F:SNARE binding"/>
    <property type="evidence" value="ECO:0007669"/>
    <property type="project" value="TreeGrafter"/>
</dbReference>
<gene>
    <name evidence="10" type="ORF">FVE85_1434</name>
</gene>
<evidence type="ECO:0000313" key="10">
    <source>
        <dbReference type="EMBL" id="KAA8495279.1"/>
    </source>
</evidence>
<dbReference type="OMA" id="RWICFIL"/>
<dbReference type="SMART" id="SM00397">
    <property type="entry name" value="t_SNARE"/>
    <property type="match status" value="1"/>
</dbReference>
<feature type="transmembrane region" description="Helical" evidence="8">
    <location>
        <begin position="282"/>
        <end position="301"/>
    </location>
</feature>
<evidence type="ECO:0000256" key="4">
    <source>
        <dbReference type="ARBA" id="ARBA00022989"/>
    </source>
</evidence>
<feature type="region of interest" description="Disordered" evidence="7">
    <location>
        <begin position="1"/>
        <end position="39"/>
    </location>
</feature>
<dbReference type="Pfam" id="PF05739">
    <property type="entry name" value="SNARE"/>
    <property type="match status" value="1"/>
</dbReference>
<keyword evidence="6" id="KW-0175">Coiled coil</keyword>
<dbReference type="GO" id="GO:0031201">
    <property type="term" value="C:SNARE complex"/>
    <property type="evidence" value="ECO:0007669"/>
    <property type="project" value="TreeGrafter"/>
</dbReference>
<keyword evidence="11" id="KW-1185">Reference proteome</keyword>
<proteinExistence type="inferred from homology"/>
<dbReference type="GO" id="GO:0048278">
    <property type="term" value="P:vesicle docking"/>
    <property type="evidence" value="ECO:0007669"/>
    <property type="project" value="TreeGrafter"/>
</dbReference>
<dbReference type="PANTHER" id="PTHR19957:SF307">
    <property type="entry name" value="PROTEIN SSO1-RELATED"/>
    <property type="match status" value="1"/>
</dbReference>
<evidence type="ECO:0000256" key="6">
    <source>
        <dbReference type="SAM" id="Coils"/>
    </source>
</evidence>
<dbReference type="PROSITE" id="PS50192">
    <property type="entry name" value="T_SNARE"/>
    <property type="match status" value="1"/>
</dbReference>
<evidence type="ECO:0000256" key="3">
    <source>
        <dbReference type="ARBA" id="ARBA00022692"/>
    </source>
</evidence>
<evidence type="ECO:0000256" key="7">
    <source>
        <dbReference type="SAM" id="MobiDB-lite"/>
    </source>
</evidence>
<dbReference type="Gene3D" id="1.20.5.110">
    <property type="match status" value="1"/>
</dbReference>
<accession>A0A5J4YUV0</accession>
<comment type="subcellular location">
    <subcellularLocation>
        <location evidence="1">Membrane</location>
        <topology evidence="1">Single-pass type IV membrane protein</topology>
    </subcellularLocation>
</comment>
<evidence type="ECO:0000313" key="11">
    <source>
        <dbReference type="Proteomes" id="UP000324585"/>
    </source>
</evidence>
<dbReference type="InterPro" id="IPR006012">
    <property type="entry name" value="Syntaxin/epimorphin_CS"/>
</dbReference>
<keyword evidence="3 8" id="KW-0812">Transmembrane</keyword>
<keyword evidence="5 8" id="KW-0472">Membrane</keyword>
<dbReference type="PANTHER" id="PTHR19957">
    <property type="entry name" value="SYNTAXIN"/>
    <property type="match status" value="1"/>
</dbReference>
<dbReference type="Gene3D" id="1.20.58.70">
    <property type="match status" value="1"/>
</dbReference>
<protein>
    <submittedName>
        <fullName evidence="10">Syntaxin-1A-like</fullName>
    </submittedName>
</protein>
<dbReference type="CDD" id="cd15848">
    <property type="entry name" value="SNARE_syntaxin1-like"/>
    <property type="match status" value="1"/>
</dbReference>
<dbReference type="GO" id="GO:0006886">
    <property type="term" value="P:intracellular protein transport"/>
    <property type="evidence" value="ECO:0007669"/>
    <property type="project" value="InterPro"/>
</dbReference>
<evidence type="ECO:0000259" key="9">
    <source>
        <dbReference type="PROSITE" id="PS50192"/>
    </source>
</evidence>
<feature type="coiled-coil region" evidence="6">
    <location>
        <begin position="211"/>
        <end position="273"/>
    </location>
</feature>
<dbReference type="InterPro" id="IPR006011">
    <property type="entry name" value="Syntaxin_N"/>
</dbReference>
<dbReference type="InterPro" id="IPR000727">
    <property type="entry name" value="T_SNARE_dom"/>
</dbReference>
<feature type="compositionally biased region" description="Basic and acidic residues" evidence="7">
    <location>
        <begin position="1"/>
        <end position="11"/>
    </location>
</feature>
<dbReference type="GO" id="GO:0005886">
    <property type="term" value="C:plasma membrane"/>
    <property type="evidence" value="ECO:0007669"/>
    <property type="project" value="TreeGrafter"/>
</dbReference>
<comment type="caution">
    <text evidence="10">The sequence shown here is derived from an EMBL/GenBank/DDBJ whole genome shotgun (WGS) entry which is preliminary data.</text>
</comment>
<feature type="coiled-coil region" evidence="6">
    <location>
        <begin position="92"/>
        <end position="119"/>
    </location>
</feature>